<evidence type="ECO:0000313" key="2">
    <source>
        <dbReference type="Proteomes" id="UP000600247"/>
    </source>
</evidence>
<evidence type="ECO:0000313" key="1">
    <source>
        <dbReference type="EMBL" id="GGG62118.1"/>
    </source>
</evidence>
<comment type="caution">
    <text evidence="1">The sequence shown here is derived from an EMBL/GenBank/DDBJ whole genome shotgun (WGS) entry which is preliminary data.</text>
</comment>
<proteinExistence type="predicted"/>
<dbReference type="Proteomes" id="UP000600247">
    <property type="component" value="Unassembled WGS sequence"/>
</dbReference>
<reference evidence="1 2" key="1">
    <citation type="journal article" date="2014" name="Int. J. Syst. Evol. Microbiol.">
        <title>Complete genome sequence of Corynebacterium casei LMG S-19264T (=DSM 44701T), isolated from a smear-ripened cheese.</title>
        <authorList>
            <consortium name="US DOE Joint Genome Institute (JGI-PGF)"/>
            <person name="Walter F."/>
            <person name="Albersmeier A."/>
            <person name="Kalinowski J."/>
            <person name="Ruckert C."/>
        </authorList>
    </citation>
    <scope>NUCLEOTIDE SEQUENCE [LARGE SCALE GENOMIC DNA]</scope>
    <source>
        <strain evidence="1 2">CGMCC 1.15286</strain>
    </source>
</reference>
<gene>
    <name evidence="1" type="ORF">GCM10010918_14720</name>
</gene>
<dbReference type="AlphaFoldDB" id="A0A917GZ26"/>
<protein>
    <submittedName>
        <fullName evidence="1">Uncharacterized protein</fullName>
    </submittedName>
</protein>
<organism evidence="1 2">
    <name type="scientific">Paenibacillus radicis</name>
    <name type="common">ex Gao et al. 2016</name>
    <dbReference type="NCBI Taxonomy" id="1737354"/>
    <lineage>
        <taxon>Bacteria</taxon>
        <taxon>Bacillati</taxon>
        <taxon>Bacillota</taxon>
        <taxon>Bacilli</taxon>
        <taxon>Bacillales</taxon>
        <taxon>Paenibacillaceae</taxon>
        <taxon>Paenibacillus</taxon>
    </lineage>
</organism>
<sequence length="82" mass="9154">MYRPPNYVWIEYLSSVPNSSIYDYNPQIVSSADEFNNLFINLVNVGVKTGQRTALKDFADSYTICLYIAFIIGGKSNGTGSM</sequence>
<keyword evidence="2" id="KW-1185">Reference proteome</keyword>
<name>A0A917GZ26_9BACL</name>
<dbReference type="EMBL" id="BMHY01000002">
    <property type="protein sequence ID" value="GGG62118.1"/>
    <property type="molecule type" value="Genomic_DNA"/>
</dbReference>
<accession>A0A917GZ26</accession>